<dbReference type="AlphaFoldDB" id="A0A0C3CRZ6"/>
<dbReference type="InParanoid" id="A0A0C3CRZ6"/>
<accession>A0A0C3CRZ6</accession>
<evidence type="ECO:0000313" key="1">
    <source>
        <dbReference type="EMBL" id="KIM92457.1"/>
    </source>
</evidence>
<feature type="non-terminal residue" evidence="1">
    <location>
        <position position="152"/>
    </location>
</feature>
<evidence type="ECO:0000313" key="2">
    <source>
        <dbReference type="Proteomes" id="UP000054166"/>
    </source>
</evidence>
<reference evidence="2" key="2">
    <citation type="submission" date="2015-01" db="EMBL/GenBank/DDBJ databases">
        <title>Evolutionary Origins and Diversification of the Mycorrhizal Mutualists.</title>
        <authorList>
            <consortium name="DOE Joint Genome Institute"/>
            <consortium name="Mycorrhizal Genomics Consortium"/>
            <person name="Kohler A."/>
            <person name="Kuo A."/>
            <person name="Nagy L.G."/>
            <person name="Floudas D."/>
            <person name="Copeland A."/>
            <person name="Barry K.W."/>
            <person name="Cichocki N."/>
            <person name="Veneault-Fourrey C."/>
            <person name="LaButti K."/>
            <person name="Lindquist E.A."/>
            <person name="Lipzen A."/>
            <person name="Lundell T."/>
            <person name="Morin E."/>
            <person name="Murat C."/>
            <person name="Riley R."/>
            <person name="Ohm R."/>
            <person name="Sun H."/>
            <person name="Tunlid A."/>
            <person name="Henrissat B."/>
            <person name="Grigoriev I.V."/>
            <person name="Hibbett D.S."/>
            <person name="Martin F."/>
        </authorList>
    </citation>
    <scope>NUCLEOTIDE SEQUENCE [LARGE SCALE GENOMIC DNA]</scope>
    <source>
        <strain evidence="2">F 1598</strain>
    </source>
</reference>
<protein>
    <recommendedName>
        <fullName evidence="3">Peptidase A2 domain-containing protein</fullName>
    </recommendedName>
</protein>
<dbReference type="HOGENOM" id="CLU_097628_1_1_1"/>
<proteinExistence type="predicted"/>
<dbReference type="EMBL" id="KN832970">
    <property type="protein sequence ID" value="KIM92457.1"/>
    <property type="molecule type" value="Genomic_DNA"/>
</dbReference>
<organism evidence="1 2">
    <name type="scientific">Piloderma croceum (strain F 1598)</name>
    <dbReference type="NCBI Taxonomy" id="765440"/>
    <lineage>
        <taxon>Eukaryota</taxon>
        <taxon>Fungi</taxon>
        <taxon>Dikarya</taxon>
        <taxon>Basidiomycota</taxon>
        <taxon>Agaricomycotina</taxon>
        <taxon>Agaricomycetes</taxon>
        <taxon>Agaricomycetidae</taxon>
        <taxon>Atheliales</taxon>
        <taxon>Atheliaceae</taxon>
        <taxon>Piloderma</taxon>
    </lineage>
</organism>
<keyword evidence="2" id="KW-1185">Reference proteome</keyword>
<dbReference type="OrthoDB" id="2919534at2759"/>
<reference evidence="1 2" key="1">
    <citation type="submission" date="2014-04" db="EMBL/GenBank/DDBJ databases">
        <authorList>
            <consortium name="DOE Joint Genome Institute"/>
            <person name="Kuo A."/>
            <person name="Tarkka M."/>
            <person name="Buscot F."/>
            <person name="Kohler A."/>
            <person name="Nagy L.G."/>
            <person name="Floudas D."/>
            <person name="Copeland A."/>
            <person name="Barry K.W."/>
            <person name="Cichocki N."/>
            <person name="Veneault-Fourrey C."/>
            <person name="LaButti K."/>
            <person name="Lindquist E.A."/>
            <person name="Lipzen A."/>
            <person name="Lundell T."/>
            <person name="Morin E."/>
            <person name="Murat C."/>
            <person name="Sun H."/>
            <person name="Tunlid A."/>
            <person name="Henrissat B."/>
            <person name="Grigoriev I.V."/>
            <person name="Hibbett D.S."/>
            <person name="Martin F."/>
            <person name="Nordberg H.P."/>
            <person name="Cantor M.N."/>
            <person name="Hua S.X."/>
        </authorList>
    </citation>
    <scope>NUCLEOTIDE SEQUENCE [LARGE SCALE GENOMIC DNA]</scope>
    <source>
        <strain evidence="1 2">F 1598</strain>
    </source>
</reference>
<dbReference type="Proteomes" id="UP000054166">
    <property type="component" value="Unassembled WGS sequence"/>
</dbReference>
<evidence type="ECO:0008006" key="3">
    <source>
        <dbReference type="Google" id="ProtNLM"/>
    </source>
</evidence>
<gene>
    <name evidence="1" type="ORF">PILCRDRAFT_57292</name>
</gene>
<dbReference type="InterPro" id="IPR021109">
    <property type="entry name" value="Peptidase_aspartic_dom_sf"/>
</dbReference>
<name>A0A0C3CRZ6_PILCF</name>
<dbReference type="Gene3D" id="2.40.70.10">
    <property type="entry name" value="Acid Proteases"/>
    <property type="match status" value="1"/>
</dbReference>
<sequence>MDNTATETPHVTSKYLNDIHVDLCVVGGITAEETEHPFVHPVELKSETGDAVKIDGLFDNGAMVNSISKKTFIAAKNLLGELATSEKSLRMADGTIVPSCGRWSGRVTLGSQSANGSFEVFPSGGGWSLLFGKPLLRAFKAVHDYENDTLKI</sequence>